<dbReference type="EMBL" id="KY555069">
    <property type="protein sequence ID" value="ASD49233.1"/>
    <property type="molecule type" value="Genomic_DNA"/>
</dbReference>
<feature type="region of interest" description="Disordered" evidence="1">
    <location>
        <begin position="661"/>
        <end position="698"/>
    </location>
</feature>
<name>A0A1Q4MF82_AERSS</name>
<evidence type="ECO:0000256" key="1">
    <source>
        <dbReference type="SAM" id="MobiDB-lite"/>
    </source>
</evidence>
<feature type="transmembrane region" description="Helical" evidence="2">
    <location>
        <begin position="366"/>
        <end position="387"/>
    </location>
</feature>
<feature type="transmembrane region" description="Helical" evidence="2">
    <location>
        <begin position="30"/>
        <end position="50"/>
    </location>
</feature>
<feature type="compositionally biased region" description="Polar residues" evidence="1">
    <location>
        <begin position="902"/>
        <end position="911"/>
    </location>
</feature>
<keyword evidence="3" id="KW-0614">Plasmid</keyword>
<keyword evidence="2" id="KW-0472">Membrane</keyword>
<accession>A0A1Q4MF82</accession>
<evidence type="ECO:0000256" key="2">
    <source>
        <dbReference type="SAM" id="Phobius"/>
    </source>
</evidence>
<evidence type="ECO:0000313" key="3">
    <source>
        <dbReference type="EMBL" id="ASD49233.1"/>
    </source>
</evidence>
<dbReference type="Pfam" id="PF07916">
    <property type="entry name" value="TraG_N"/>
    <property type="match status" value="1"/>
</dbReference>
<dbReference type="RefSeq" id="WP_063639068.1">
    <property type="nucleotide sequence ID" value="NZ_CDDW01000126.1"/>
</dbReference>
<gene>
    <name evidence="3" type="primary">traG</name>
</gene>
<dbReference type="AlphaFoldDB" id="A0A1Q4MF82"/>
<feature type="compositionally biased region" description="Basic and acidic residues" evidence="1">
    <location>
        <begin position="680"/>
        <end position="698"/>
    </location>
</feature>
<feature type="region of interest" description="Disordered" evidence="1">
    <location>
        <begin position="900"/>
        <end position="933"/>
    </location>
</feature>
<feature type="transmembrane region" description="Helical" evidence="2">
    <location>
        <begin position="332"/>
        <end position="354"/>
    </location>
</feature>
<proteinExistence type="predicted"/>
<organism evidence="3">
    <name type="scientific">Aeromonas salmonicida subsp. salmonicida</name>
    <dbReference type="NCBI Taxonomy" id="29491"/>
    <lineage>
        <taxon>Bacteria</taxon>
        <taxon>Pseudomonadati</taxon>
        <taxon>Pseudomonadota</taxon>
        <taxon>Gammaproteobacteria</taxon>
        <taxon>Aeromonadales</taxon>
        <taxon>Aeromonadaceae</taxon>
        <taxon>Aeromonas</taxon>
    </lineage>
</organism>
<dbReference type="NCBIfam" id="NF010295">
    <property type="entry name" value="PRK13735.1"/>
    <property type="match status" value="1"/>
</dbReference>
<protein>
    <submittedName>
        <fullName evidence="3">IncF plasmid conjugative transfer protein TraG</fullName>
    </submittedName>
</protein>
<feature type="compositionally biased region" description="Polar residues" evidence="1">
    <location>
        <begin position="662"/>
        <end position="679"/>
    </location>
</feature>
<feature type="region of interest" description="Disordered" evidence="1">
    <location>
        <begin position="565"/>
        <end position="591"/>
    </location>
</feature>
<dbReference type="InterPro" id="IPR012931">
    <property type="entry name" value="TraG_N_Proteobacteria"/>
</dbReference>
<feature type="compositionally biased region" description="Basic and acidic residues" evidence="1">
    <location>
        <begin position="923"/>
        <end position="932"/>
    </location>
</feature>
<geneLocation type="plasmid" evidence="3">
    <name>pAsa5</name>
</geneLocation>
<sequence length="947" mass="101782">MDTIYTISGGAWFRDSLNAVAAFTQSSGDWVYLIKMATILSVIIAAITYVRTHDLMTTLKWVAAFVLVTGVLLGSKRSVQVIDISDATAVYQVDNVPVGLVLPASLISSVGHAITVAYETVFHQPDAMTYNKTGMLFGANLVGSSTDFMSTNPAIAGLFSDYVQNCVVGDIMLNHKYSLDDLMRSPDPYSLIFSRPSPLRGVYDQNGNFQTCQWAAGQLQNAMNLDSAPGGETWSYYVHKLFGGKPNATTLFGTMMGDSYSFFYGGGQSASEIMKKNVTMSALRKGITSYGARNGDTASLVNLSTESSFAKLRMSQATGANMATHTLPIMQTVLFGMMIGLFPIVMLLAIMSVLTLEVLKGYVFTLAYLQTWPILFAILNNAMNFYLKSSSGGINVTLSNLSQVQQQYSDIGTTAGWLALSIPFLAYGIVKGMGSAVSQAGSYLGNAMQSASTQSASQAVDGNWSFNNMQTDNVTGGKWDTNSSFANGQMTAQTNNGALVTQTAGGGSVYNSSPAMSKLPVDINFGKAMSSTAQRLARESETQAESSLAGYNHAVNSAFNQAKQFSTQSGNSSSMTTGADSSQSTSQTKGASMMVSAAQSYAARNNISENQAFNELMDKSTRGEAHVGGKVHGDIDSDKAVIGKLASWTFGASAGVGAYAGTSKNWSNGSTDSTTQGEQQTRDHSADQSSQELKDFRQGKDMVQSYRVSHSGSQTDNTANTQLDQLGATLSVADSQYSQYTSSLNRSHEYSQMASSSDTTSANMQSNYAQEFVGYVQQHAPAKADELLTNTASSEVRAEREQLAGQFMEDTLRSRVEGDYQQHRSSLTDGMETVQPQGPSGNNTMASHTDKFNKLANMAGIADDTQQRVDSQIGDNGQVISRNNDSISHAQDDILRDRQHIQTEQQQATDTFESKHAAAVVNQDKEDPRSAEAVKQANELLDKEKDK</sequence>
<keyword evidence="2" id="KW-0812">Transmembrane</keyword>
<reference evidence="3" key="1">
    <citation type="submission" date="2017-01" db="EMBL/GenBank/DDBJ databases">
        <title>Plasmid composition in Aeromonas salmonicida subsp. salmonicida 01-B526 unravels unsuspected type three secretion system loss patterns.</title>
        <authorList>
            <person name="Tanaka K.H."/>
            <person name="Vincent A.T."/>
            <person name="Emond-Rheault J.-G."/>
            <person name="Adamczuk M."/>
            <person name="Frenette M."/>
            <person name="Charette S.J."/>
        </authorList>
    </citation>
    <scope>NUCLEOTIDE SEQUENCE</scope>
    <source>
        <strain evidence="3">01-B526</strain>
        <plasmid evidence="3">pAsa5</plasmid>
    </source>
</reference>
<feature type="transmembrane region" description="Helical" evidence="2">
    <location>
        <begin position="408"/>
        <end position="430"/>
    </location>
</feature>
<feature type="compositionally biased region" description="Polar residues" evidence="1">
    <location>
        <begin position="565"/>
        <end position="590"/>
    </location>
</feature>
<keyword evidence="2" id="KW-1133">Transmembrane helix</keyword>